<reference evidence="1 2" key="1">
    <citation type="submission" date="2019-03" db="EMBL/GenBank/DDBJ databases">
        <title>First draft genome of Liparis tanakae, snailfish: a comprehensive survey of snailfish specific genes.</title>
        <authorList>
            <person name="Kim W."/>
            <person name="Song I."/>
            <person name="Jeong J.-H."/>
            <person name="Kim D."/>
            <person name="Kim S."/>
            <person name="Ryu S."/>
            <person name="Song J.Y."/>
            <person name="Lee S.K."/>
        </authorList>
    </citation>
    <scope>NUCLEOTIDE SEQUENCE [LARGE SCALE GENOMIC DNA]</scope>
    <source>
        <tissue evidence="1">Muscle</tissue>
    </source>
</reference>
<name>A0A4Z2IHU3_9TELE</name>
<comment type="caution">
    <text evidence="1">The sequence shown here is derived from an EMBL/GenBank/DDBJ whole genome shotgun (WGS) entry which is preliminary data.</text>
</comment>
<proteinExistence type="predicted"/>
<dbReference type="EMBL" id="SRLO01000084">
    <property type="protein sequence ID" value="TNN77301.1"/>
    <property type="molecule type" value="Genomic_DNA"/>
</dbReference>
<sequence length="72" mass="8112">MQIRFLGVQQGRVALGDRVVRTQGRRVDPRDRPVLKGQRWTLLLGPAGSDRSSYLDRDSWSTCGSVLTLQKT</sequence>
<evidence type="ECO:0000313" key="2">
    <source>
        <dbReference type="Proteomes" id="UP000314294"/>
    </source>
</evidence>
<accession>A0A4Z2IHU3</accession>
<gene>
    <name evidence="1" type="ORF">EYF80_012415</name>
</gene>
<keyword evidence="2" id="KW-1185">Reference proteome</keyword>
<organism evidence="1 2">
    <name type="scientific">Liparis tanakae</name>
    <name type="common">Tanaka's snailfish</name>
    <dbReference type="NCBI Taxonomy" id="230148"/>
    <lineage>
        <taxon>Eukaryota</taxon>
        <taxon>Metazoa</taxon>
        <taxon>Chordata</taxon>
        <taxon>Craniata</taxon>
        <taxon>Vertebrata</taxon>
        <taxon>Euteleostomi</taxon>
        <taxon>Actinopterygii</taxon>
        <taxon>Neopterygii</taxon>
        <taxon>Teleostei</taxon>
        <taxon>Neoteleostei</taxon>
        <taxon>Acanthomorphata</taxon>
        <taxon>Eupercaria</taxon>
        <taxon>Perciformes</taxon>
        <taxon>Cottioidei</taxon>
        <taxon>Cottales</taxon>
        <taxon>Liparidae</taxon>
        <taxon>Liparis</taxon>
    </lineage>
</organism>
<evidence type="ECO:0000313" key="1">
    <source>
        <dbReference type="EMBL" id="TNN77301.1"/>
    </source>
</evidence>
<dbReference type="AlphaFoldDB" id="A0A4Z2IHU3"/>
<protein>
    <submittedName>
        <fullName evidence="1">Uncharacterized protein</fullName>
    </submittedName>
</protein>
<dbReference type="Proteomes" id="UP000314294">
    <property type="component" value="Unassembled WGS sequence"/>
</dbReference>